<evidence type="ECO:0000313" key="2">
    <source>
        <dbReference type="EMBL" id="QSY48519.1"/>
    </source>
</evidence>
<protein>
    <recommendedName>
        <fullName evidence="4">Phosphatidic acid phosphatase type 2/haloperoxidase domain-containing protein</fullName>
    </recommendedName>
</protein>
<proteinExistence type="predicted"/>
<dbReference type="Proteomes" id="UP000671836">
    <property type="component" value="Chromosome"/>
</dbReference>
<dbReference type="InterPro" id="IPR036938">
    <property type="entry name" value="PAP2/HPO_sf"/>
</dbReference>
<keyword evidence="3" id="KW-1185">Reference proteome</keyword>
<keyword evidence="1" id="KW-0812">Transmembrane</keyword>
<name>A0ABX7RNJ9_9ACTN</name>
<reference evidence="2 3" key="1">
    <citation type="submission" date="2021-03" db="EMBL/GenBank/DDBJ databases">
        <title>Streptomyces strains.</title>
        <authorList>
            <person name="Lund M.B."/>
            <person name="Toerring T."/>
        </authorList>
    </citation>
    <scope>NUCLEOTIDE SEQUENCE [LARGE SCALE GENOMIC DNA]</scope>
    <source>
        <strain evidence="2 3">KCC S-1010</strain>
    </source>
</reference>
<keyword evidence="1" id="KW-0472">Membrane</keyword>
<gene>
    <name evidence="2" type="ORF">J3S04_25995</name>
</gene>
<evidence type="ECO:0000313" key="3">
    <source>
        <dbReference type="Proteomes" id="UP000671836"/>
    </source>
</evidence>
<organism evidence="2 3">
    <name type="scientific">Streptomyces griseocarneus</name>
    <dbReference type="NCBI Taxonomy" id="51201"/>
    <lineage>
        <taxon>Bacteria</taxon>
        <taxon>Bacillati</taxon>
        <taxon>Actinomycetota</taxon>
        <taxon>Actinomycetes</taxon>
        <taxon>Kitasatosporales</taxon>
        <taxon>Streptomycetaceae</taxon>
        <taxon>Streptomyces</taxon>
    </lineage>
</organism>
<evidence type="ECO:0008006" key="4">
    <source>
        <dbReference type="Google" id="ProtNLM"/>
    </source>
</evidence>
<dbReference type="SUPFAM" id="SSF48317">
    <property type="entry name" value="Acid phosphatase/Vanadium-dependent haloperoxidase"/>
    <property type="match status" value="1"/>
</dbReference>
<evidence type="ECO:0000256" key="1">
    <source>
        <dbReference type="SAM" id="Phobius"/>
    </source>
</evidence>
<feature type="transmembrane region" description="Helical" evidence="1">
    <location>
        <begin position="44"/>
        <end position="63"/>
    </location>
</feature>
<dbReference type="EMBL" id="CP071595">
    <property type="protein sequence ID" value="QSY48519.1"/>
    <property type="molecule type" value="Genomic_DNA"/>
</dbReference>
<sequence length="168" mass="18331">MTAEPAAQANGIFDGAGIDGPTYLGVVHSAQQAPAWINRLIDDYSAYGLALFAILMLLGWWQARNRHPEQAAQALAMPVITVGAFAISSLLKLLVREARPCQSLHVITLEACPAPGDWSFPSNHATLRCRRRPSRSGPCGAVRDGAGVRGRAWRRLRPGAWRPVGRRW</sequence>
<keyword evidence="1" id="KW-1133">Transmembrane helix</keyword>
<feature type="transmembrane region" description="Helical" evidence="1">
    <location>
        <begin position="75"/>
        <end position="95"/>
    </location>
</feature>
<accession>A0ABX7RNJ9</accession>